<dbReference type="EMBL" id="ML977349">
    <property type="protein sequence ID" value="KAF2108175.1"/>
    <property type="molecule type" value="Genomic_DNA"/>
</dbReference>
<protein>
    <recommendedName>
        <fullName evidence="4">Integral membrane protein</fullName>
    </recommendedName>
</protein>
<evidence type="ECO:0000313" key="2">
    <source>
        <dbReference type="EMBL" id="KAF2108175.1"/>
    </source>
</evidence>
<dbReference type="AlphaFoldDB" id="A0A6A5YM50"/>
<organism evidence="2 3">
    <name type="scientific">Lophiotrema nucula</name>
    <dbReference type="NCBI Taxonomy" id="690887"/>
    <lineage>
        <taxon>Eukaryota</taxon>
        <taxon>Fungi</taxon>
        <taxon>Dikarya</taxon>
        <taxon>Ascomycota</taxon>
        <taxon>Pezizomycotina</taxon>
        <taxon>Dothideomycetes</taxon>
        <taxon>Pleosporomycetidae</taxon>
        <taxon>Pleosporales</taxon>
        <taxon>Lophiotremataceae</taxon>
        <taxon>Lophiotrema</taxon>
    </lineage>
</organism>
<gene>
    <name evidence="2" type="ORF">BDV96DRAFT_587870</name>
</gene>
<evidence type="ECO:0008006" key="4">
    <source>
        <dbReference type="Google" id="ProtNLM"/>
    </source>
</evidence>
<reference evidence="2" key="1">
    <citation type="journal article" date="2020" name="Stud. Mycol.">
        <title>101 Dothideomycetes genomes: a test case for predicting lifestyles and emergence of pathogens.</title>
        <authorList>
            <person name="Haridas S."/>
            <person name="Albert R."/>
            <person name="Binder M."/>
            <person name="Bloem J."/>
            <person name="Labutti K."/>
            <person name="Salamov A."/>
            <person name="Andreopoulos B."/>
            <person name="Baker S."/>
            <person name="Barry K."/>
            <person name="Bills G."/>
            <person name="Bluhm B."/>
            <person name="Cannon C."/>
            <person name="Castanera R."/>
            <person name="Culley D."/>
            <person name="Daum C."/>
            <person name="Ezra D."/>
            <person name="Gonzalez J."/>
            <person name="Henrissat B."/>
            <person name="Kuo A."/>
            <person name="Liang C."/>
            <person name="Lipzen A."/>
            <person name="Lutzoni F."/>
            <person name="Magnuson J."/>
            <person name="Mondo S."/>
            <person name="Nolan M."/>
            <person name="Ohm R."/>
            <person name="Pangilinan J."/>
            <person name="Park H.-J."/>
            <person name="Ramirez L."/>
            <person name="Alfaro M."/>
            <person name="Sun H."/>
            <person name="Tritt A."/>
            <person name="Yoshinaga Y."/>
            <person name="Zwiers L.-H."/>
            <person name="Turgeon B."/>
            <person name="Goodwin S."/>
            <person name="Spatafora J."/>
            <person name="Crous P."/>
            <person name="Grigoriev I."/>
        </authorList>
    </citation>
    <scope>NUCLEOTIDE SEQUENCE</scope>
    <source>
        <strain evidence="2">CBS 627.86</strain>
    </source>
</reference>
<dbReference type="Proteomes" id="UP000799770">
    <property type="component" value="Unassembled WGS sequence"/>
</dbReference>
<feature type="transmembrane region" description="Helical" evidence="1">
    <location>
        <begin position="68"/>
        <end position="86"/>
    </location>
</feature>
<keyword evidence="1" id="KW-0812">Transmembrane</keyword>
<dbReference type="OrthoDB" id="10042947at2759"/>
<keyword evidence="3" id="KW-1185">Reference proteome</keyword>
<accession>A0A6A5YM50</accession>
<keyword evidence="1" id="KW-1133">Transmembrane helix</keyword>
<evidence type="ECO:0000313" key="3">
    <source>
        <dbReference type="Proteomes" id="UP000799770"/>
    </source>
</evidence>
<feature type="non-terminal residue" evidence="2">
    <location>
        <position position="113"/>
    </location>
</feature>
<sequence length="113" mass="12053">MPSLSSMLLLIQSISLNLFGTIMLFAPEKAGSPFSELPIDIIHVMGTTSVSLGIAFVVTAFQSRQARHNFLLAGVPVRLFAGWLFYGDGSTGTAIWDAGNGIVNLIVVALERS</sequence>
<name>A0A6A5YM50_9PLEO</name>
<feature type="transmembrane region" description="Helical" evidence="1">
    <location>
        <begin position="7"/>
        <end position="26"/>
    </location>
</feature>
<evidence type="ECO:0000256" key="1">
    <source>
        <dbReference type="SAM" id="Phobius"/>
    </source>
</evidence>
<feature type="transmembrane region" description="Helical" evidence="1">
    <location>
        <begin position="41"/>
        <end position="61"/>
    </location>
</feature>
<keyword evidence="1" id="KW-0472">Membrane</keyword>
<proteinExistence type="predicted"/>